<evidence type="ECO:0000313" key="1">
    <source>
        <dbReference type="EMBL" id="DAE02119.1"/>
    </source>
</evidence>
<reference evidence="1" key="1">
    <citation type="journal article" date="2021" name="Proc. Natl. Acad. Sci. U.S.A.">
        <title>A Catalog of Tens of Thousands of Viruses from Human Metagenomes Reveals Hidden Associations with Chronic Diseases.</title>
        <authorList>
            <person name="Tisza M.J."/>
            <person name="Buck C.B."/>
        </authorList>
    </citation>
    <scope>NUCLEOTIDE SEQUENCE</scope>
    <source>
        <strain evidence="1">Ct0106</strain>
    </source>
</reference>
<accession>A0A8S5P4Q9</accession>
<name>A0A8S5P4Q9_9CAUD</name>
<sequence length="260" mass="28182">MSSEYSLNGVDLDRPGKWRVMQGTLLPAVPAPRLTSTEVPFRSGILDGAGLKVDTFKVTVAFMVEGADRADLDRNFQALMAVLRASNKLATLQHHPAGVSPRDALVRLVSVSQPAWRYGEWAIDTTVVFEAVEGVWRDTATIETQLDDLSRLAGGAAPISDAILKLTPTGNTCTIVDQTSGSSITWRGTMEPGQRLLIDVGKYSAWRQVSERWYPVSGAVNASAEISMSPEGFQLTPNHEGKIVLQVTGTKGVIQARRAY</sequence>
<proteinExistence type="predicted"/>
<organism evidence="1">
    <name type="scientific">Siphoviridae sp. ct0106</name>
    <dbReference type="NCBI Taxonomy" id="2825290"/>
    <lineage>
        <taxon>Viruses</taxon>
        <taxon>Duplodnaviria</taxon>
        <taxon>Heunggongvirae</taxon>
        <taxon>Uroviricota</taxon>
        <taxon>Caudoviricetes</taxon>
    </lineage>
</organism>
<dbReference type="EMBL" id="BK015341">
    <property type="protein sequence ID" value="DAE02119.1"/>
    <property type="molecule type" value="Genomic_DNA"/>
</dbReference>
<protein>
    <submittedName>
        <fullName evidence="1">Tail protein</fullName>
    </submittedName>
</protein>